<dbReference type="InterPro" id="IPR051310">
    <property type="entry name" value="MCP_chemotaxis"/>
</dbReference>
<evidence type="ECO:0000256" key="2">
    <source>
        <dbReference type="ARBA" id="ARBA00022475"/>
    </source>
</evidence>
<feature type="domain" description="Methyl-accepting transducer" evidence="11">
    <location>
        <begin position="527"/>
        <end position="756"/>
    </location>
</feature>
<sequence length="774" mass="86794">MKNMTIRTKLILIIVFTIISVATMIAIKSIHSLNSLTKENIADYRKTAYNVEEETLASYTNFAKNILENYYKQSDVEKIKENIKNNLDKQTDFLFKILEKLYSELSGKVPDKELKKILLDAIAGARYGVNQDYFFVYNENAIVLKHPINPTKEGKRYPKPHILNFIKLAIENGEGLVSYEQTVPNKPPRQKVSYVRMFKPFNWIIGTGAYIDDISESLKKKALEEISELKFGENGYFFIYDYEGTNLMHPAKPELVGKNIINLKSKKGIYFIKELVNAAKEGGSIVRYDFPKPGSNEESEKLGYATGFDPWQWMIGTGVYTDKIEGHIKTMEEEASDKILSIVFGIVLIAFIISVLIALFVIFFINNQINKPLNKFQNGLLDFFKYINKEKDNTERIDIITKDEIGQMATIVNENIEKTNKLLDQDYKLIDNVKHIVSEVNAGNLENRVTIKTENKSLEDLKQNLNEMLDSISSKINNNFIEIDKSLVEFKQMNFTHRISNPKGEVAIALNSLADTINEMLVKNKTNGINLRENSKSLLETVTILSTSSNESASNLEETAAALEEITSTIINNSENVAKMSNYAKELSTSAKTGQNLANDTTTAMDEMNEQTQAVAEAITVIDQIAFQTNILSLNAAVEAATAGEAGKGFAVVAAEVRNLASRSAEAANEIKRIVENATSKANEGKSISSEMIKGYDNLLENIRKSTEMINEITTASKEQESGITQINDAVTQLDQQTQKNASVASQTNDIAIETEKIATTILEDVEEKRFIEK</sequence>
<dbReference type="EMBL" id="NXAO01000035">
    <property type="protein sequence ID" value="PHO15141.1"/>
    <property type="molecule type" value="Genomic_DNA"/>
</dbReference>
<dbReference type="KEGG" id="amar:AMRN_2564"/>
<dbReference type="Pfam" id="PF00015">
    <property type="entry name" value="MCPsignal"/>
    <property type="match status" value="1"/>
</dbReference>
<feature type="coiled-coil region" evidence="9">
    <location>
        <begin position="448"/>
        <end position="478"/>
    </location>
</feature>
<dbReference type="InterPro" id="IPR004010">
    <property type="entry name" value="Double_Cache_2"/>
</dbReference>
<dbReference type="InterPro" id="IPR004090">
    <property type="entry name" value="Chemotax_Me-accpt_rcpt"/>
</dbReference>
<keyword evidence="15" id="KW-1185">Reference proteome</keyword>
<dbReference type="SMART" id="SM00283">
    <property type="entry name" value="MA"/>
    <property type="match status" value="1"/>
</dbReference>
<evidence type="ECO:0000256" key="3">
    <source>
        <dbReference type="ARBA" id="ARBA00022481"/>
    </source>
</evidence>
<dbReference type="GO" id="GO:0006935">
    <property type="term" value="P:chemotaxis"/>
    <property type="evidence" value="ECO:0007669"/>
    <property type="project" value="UniProtKB-KW"/>
</dbReference>
<dbReference type="GO" id="GO:0004888">
    <property type="term" value="F:transmembrane signaling receptor activity"/>
    <property type="evidence" value="ECO:0007669"/>
    <property type="project" value="InterPro"/>
</dbReference>
<reference evidence="14" key="2">
    <citation type="submission" date="2017-09" db="EMBL/GenBank/DDBJ databases">
        <authorList>
            <person name="Perez-Cataluna A."/>
            <person name="Figueras M.J."/>
            <person name="Salas-Masso N."/>
        </authorList>
    </citation>
    <scope>NUCLEOTIDE SEQUENCE</scope>
    <source>
        <strain evidence="14">CECT 7727</strain>
    </source>
</reference>
<accession>A0A347TNT7</accession>
<dbReference type="GO" id="GO:0007165">
    <property type="term" value="P:signal transduction"/>
    <property type="evidence" value="ECO:0007669"/>
    <property type="project" value="UniProtKB-KW"/>
</dbReference>
<dbReference type="RefSeq" id="WP_099311249.1">
    <property type="nucleotide sequence ID" value="NZ_CP032101.1"/>
</dbReference>
<dbReference type="GO" id="GO:0005886">
    <property type="term" value="C:plasma membrane"/>
    <property type="evidence" value="ECO:0007669"/>
    <property type="project" value="UniProtKB-SubCell"/>
</dbReference>
<evidence type="ECO:0000256" key="9">
    <source>
        <dbReference type="SAM" id="Coils"/>
    </source>
</evidence>
<evidence type="ECO:0000313" key="13">
    <source>
        <dbReference type="EMBL" id="AXX88265.1"/>
    </source>
</evidence>
<keyword evidence="5 10" id="KW-1133">Transmembrane helix</keyword>
<dbReference type="Pfam" id="PF08269">
    <property type="entry name" value="dCache_2"/>
    <property type="match status" value="1"/>
</dbReference>
<keyword evidence="6 10" id="KW-0472">Membrane</keyword>
<dbReference type="SUPFAM" id="SSF58104">
    <property type="entry name" value="Methyl-accepting chemotaxis protein (MCP) signaling domain"/>
    <property type="match status" value="1"/>
</dbReference>
<evidence type="ECO:0000256" key="6">
    <source>
        <dbReference type="ARBA" id="ARBA00023136"/>
    </source>
</evidence>
<dbReference type="PRINTS" id="PR00260">
    <property type="entry name" value="CHEMTRNSDUCR"/>
</dbReference>
<dbReference type="PROSITE" id="PS50885">
    <property type="entry name" value="HAMP"/>
    <property type="match status" value="1"/>
</dbReference>
<dbReference type="InterPro" id="IPR033480">
    <property type="entry name" value="sCache_2"/>
</dbReference>
<dbReference type="PROSITE" id="PS50111">
    <property type="entry name" value="CHEMOTAXIS_TRANSDUC_2"/>
    <property type="match status" value="1"/>
</dbReference>
<evidence type="ECO:0000256" key="5">
    <source>
        <dbReference type="ARBA" id="ARBA00022989"/>
    </source>
</evidence>
<proteinExistence type="inferred from homology"/>
<dbReference type="InterPro" id="IPR004089">
    <property type="entry name" value="MCPsignal_dom"/>
</dbReference>
<dbReference type="SMART" id="SM01049">
    <property type="entry name" value="Cache_2"/>
    <property type="match status" value="2"/>
</dbReference>
<reference evidence="15" key="1">
    <citation type="submission" date="2017-09" db="EMBL/GenBank/DDBJ databases">
        <title>Arcobacter canalis sp. nov., a new species isolated from a water canal contaminated with urban sewage.</title>
        <authorList>
            <person name="Perez-Cataluna A."/>
            <person name="Salas-Masso N."/>
            <person name="Figueras M.J."/>
        </authorList>
    </citation>
    <scope>NUCLEOTIDE SEQUENCE [LARGE SCALE GENOMIC DNA]</scope>
    <source>
        <strain evidence="15">CECT 7727</strain>
    </source>
</reference>
<evidence type="ECO:0000256" key="10">
    <source>
        <dbReference type="SAM" id="Phobius"/>
    </source>
</evidence>
<feature type="domain" description="HAMP" evidence="12">
    <location>
        <begin position="430"/>
        <end position="477"/>
    </location>
</feature>
<evidence type="ECO:0000259" key="11">
    <source>
        <dbReference type="PROSITE" id="PS50111"/>
    </source>
</evidence>
<keyword evidence="2" id="KW-1003">Cell membrane</keyword>
<evidence type="ECO:0000313" key="15">
    <source>
        <dbReference type="Proteomes" id="UP000224740"/>
    </source>
</evidence>
<feature type="transmembrane region" description="Helical" evidence="10">
    <location>
        <begin position="339"/>
        <end position="365"/>
    </location>
</feature>
<protein>
    <submittedName>
        <fullName evidence="13">Cache sensor-containing MCP-domain signal transduction protein</fullName>
    </submittedName>
    <submittedName>
        <fullName evidence="14">Chemotaxis protein</fullName>
    </submittedName>
</protein>
<dbReference type="InterPro" id="IPR003660">
    <property type="entry name" value="HAMP_dom"/>
</dbReference>
<evidence type="ECO:0000256" key="7">
    <source>
        <dbReference type="ARBA" id="ARBA00029447"/>
    </source>
</evidence>
<dbReference type="AlphaFoldDB" id="A0A347TNT7"/>
<dbReference type="PANTHER" id="PTHR43531:SF14">
    <property type="entry name" value="METHYL-ACCEPTING CHEMOTAXIS PROTEIN I-RELATED"/>
    <property type="match status" value="1"/>
</dbReference>
<keyword evidence="9" id="KW-0175">Coiled coil</keyword>
<organism evidence="13 16">
    <name type="scientific">Malaciobacter marinus</name>
    <dbReference type="NCBI Taxonomy" id="505249"/>
    <lineage>
        <taxon>Bacteria</taxon>
        <taxon>Pseudomonadati</taxon>
        <taxon>Campylobacterota</taxon>
        <taxon>Epsilonproteobacteria</taxon>
        <taxon>Campylobacterales</taxon>
        <taxon>Arcobacteraceae</taxon>
        <taxon>Malaciobacter</taxon>
    </lineage>
</organism>
<dbReference type="PANTHER" id="PTHR43531">
    <property type="entry name" value="PROTEIN ICFG"/>
    <property type="match status" value="1"/>
</dbReference>
<dbReference type="Proteomes" id="UP000264693">
    <property type="component" value="Chromosome"/>
</dbReference>
<dbReference type="Gene3D" id="6.10.340.10">
    <property type="match status" value="1"/>
</dbReference>
<keyword evidence="3" id="KW-0488">Methylation</keyword>
<dbReference type="EMBL" id="CP032101">
    <property type="protein sequence ID" value="AXX88265.1"/>
    <property type="molecule type" value="Genomic_DNA"/>
</dbReference>
<evidence type="ECO:0000259" key="12">
    <source>
        <dbReference type="PROSITE" id="PS50885"/>
    </source>
</evidence>
<evidence type="ECO:0000256" key="4">
    <source>
        <dbReference type="ARBA" id="ARBA00022692"/>
    </source>
</evidence>
<evidence type="ECO:0000256" key="1">
    <source>
        <dbReference type="ARBA" id="ARBA00004651"/>
    </source>
</evidence>
<keyword evidence="4 10" id="KW-0812">Transmembrane</keyword>
<keyword evidence="8" id="KW-0807">Transducer</keyword>
<evidence type="ECO:0000313" key="16">
    <source>
        <dbReference type="Proteomes" id="UP000264693"/>
    </source>
</evidence>
<comment type="subcellular location">
    <subcellularLocation>
        <location evidence="1">Cell membrane</location>
        <topology evidence="1">Multi-pass membrane protein</topology>
    </subcellularLocation>
</comment>
<comment type="similarity">
    <text evidence="7">Belongs to the methyl-accepting chemotaxis (MCP) protein family.</text>
</comment>
<gene>
    <name evidence="13" type="ORF">AMRN_2564</name>
    <name evidence="14" type="ORF">CPH92_08195</name>
</gene>
<dbReference type="Gene3D" id="1.10.287.950">
    <property type="entry name" value="Methyl-accepting chemotaxis protein"/>
    <property type="match status" value="1"/>
</dbReference>
<dbReference type="CDD" id="cd11386">
    <property type="entry name" value="MCP_signal"/>
    <property type="match status" value="1"/>
</dbReference>
<dbReference type="Proteomes" id="UP000224740">
    <property type="component" value="Unassembled WGS sequence"/>
</dbReference>
<dbReference type="Gene3D" id="3.30.450.20">
    <property type="entry name" value="PAS domain"/>
    <property type="match status" value="2"/>
</dbReference>
<evidence type="ECO:0000313" key="14">
    <source>
        <dbReference type="EMBL" id="PHO15141.1"/>
    </source>
</evidence>
<evidence type="ECO:0000256" key="8">
    <source>
        <dbReference type="PROSITE-ProRule" id="PRU00284"/>
    </source>
</evidence>
<reference evidence="13 16" key="3">
    <citation type="submission" date="2018-08" db="EMBL/GenBank/DDBJ databases">
        <title>Complete genome of the Arcobacter marinus type strain JCM 15502.</title>
        <authorList>
            <person name="Miller W.G."/>
            <person name="Yee E."/>
            <person name="Huynh S."/>
            <person name="Parker C.T."/>
        </authorList>
    </citation>
    <scope>NUCLEOTIDE SEQUENCE [LARGE SCALE GENOMIC DNA]</scope>
    <source>
        <strain evidence="13 16">JCM 15502</strain>
    </source>
</reference>
<name>A0A347TNT7_9BACT</name>